<dbReference type="AlphaFoldDB" id="A0A5C8UQF6"/>
<feature type="transmembrane region" description="Helical" evidence="6">
    <location>
        <begin position="42"/>
        <end position="64"/>
    </location>
</feature>
<proteinExistence type="predicted"/>
<feature type="transmembrane region" description="Helical" evidence="6">
    <location>
        <begin position="197"/>
        <end position="216"/>
    </location>
</feature>
<dbReference type="PANTHER" id="PTHR43370">
    <property type="entry name" value="SUGAR ABC TRANSPORTER INTEGRAL MEMBRANE PROTEIN-RELATED"/>
    <property type="match status" value="1"/>
</dbReference>
<feature type="transmembrane region" description="Helical" evidence="6">
    <location>
        <begin position="251"/>
        <end position="268"/>
    </location>
</feature>
<feature type="transmembrane region" description="Helical" evidence="6">
    <location>
        <begin position="223"/>
        <end position="245"/>
    </location>
</feature>
<evidence type="ECO:0000256" key="5">
    <source>
        <dbReference type="ARBA" id="ARBA00023136"/>
    </source>
</evidence>
<accession>A0A5C8UQF6</accession>
<evidence type="ECO:0000256" key="2">
    <source>
        <dbReference type="ARBA" id="ARBA00022475"/>
    </source>
</evidence>
<gene>
    <name evidence="7" type="ORF">FVP33_12460</name>
</gene>
<feature type="transmembrane region" description="Helical" evidence="6">
    <location>
        <begin position="125"/>
        <end position="142"/>
    </location>
</feature>
<dbReference type="GO" id="GO:0022857">
    <property type="term" value="F:transmembrane transporter activity"/>
    <property type="evidence" value="ECO:0007669"/>
    <property type="project" value="InterPro"/>
</dbReference>
<dbReference type="Proteomes" id="UP000321379">
    <property type="component" value="Unassembled WGS sequence"/>
</dbReference>
<protein>
    <submittedName>
        <fullName evidence="7">ABC transporter permease</fullName>
    </submittedName>
</protein>
<dbReference type="CDD" id="cd06580">
    <property type="entry name" value="TM_PBP1_transp_TpRbsC_like"/>
    <property type="match status" value="1"/>
</dbReference>
<feature type="transmembrane region" description="Helical" evidence="6">
    <location>
        <begin position="15"/>
        <end position="36"/>
    </location>
</feature>
<keyword evidence="3 6" id="KW-0812">Transmembrane</keyword>
<evidence type="ECO:0000256" key="4">
    <source>
        <dbReference type="ARBA" id="ARBA00022989"/>
    </source>
</evidence>
<sequence>MLASIGETVGEQSGVLNLGIEGMMLMGAYFGYVVALTTHSTWLGMLGGLLAGAITSLVLLVLNVWLGLNQIVLGIAITAAGGGITTVLYDQIYSKTSPRIPTDNWKVPGLSDIPVVGHSLFSQPAMFWVSLLLAVIIAWFLVRTNWGLSIRAAGQKPSSLDAAGGSVMRTRSQAVLLGGMLSGLGGAYLSVLATNAFTPFMTNGLGYIAIVVTMLSRGKILRVVIVSLLYGLTIAVGTVLQLTSLDVPTDLITMLPYIVVMIVLLIFGRDVNNSPVLGAPYTRGAR</sequence>
<keyword evidence="4 6" id="KW-1133">Transmembrane helix</keyword>
<dbReference type="GO" id="GO:0005886">
    <property type="term" value="C:plasma membrane"/>
    <property type="evidence" value="ECO:0007669"/>
    <property type="project" value="UniProtKB-SubCell"/>
</dbReference>
<feature type="transmembrane region" description="Helical" evidence="6">
    <location>
        <begin position="71"/>
        <end position="89"/>
    </location>
</feature>
<reference evidence="7 8" key="1">
    <citation type="submission" date="2019-08" db="EMBL/GenBank/DDBJ databases">
        <title>Bacterial whole genome sequence for Glaciihabitans sp. CHu50b-6-2.</title>
        <authorList>
            <person name="Jin L."/>
        </authorList>
    </citation>
    <scope>NUCLEOTIDE SEQUENCE [LARGE SCALE GENOMIC DNA]</scope>
    <source>
        <strain evidence="7 8">CHu50b-6-2</strain>
    </source>
</reference>
<evidence type="ECO:0000256" key="1">
    <source>
        <dbReference type="ARBA" id="ARBA00004651"/>
    </source>
</evidence>
<dbReference type="PANTHER" id="PTHR43370:SF2">
    <property type="entry name" value="ABC TRANSPORTER PERMEASE PROTEIN"/>
    <property type="match status" value="1"/>
</dbReference>
<evidence type="ECO:0000313" key="7">
    <source>
        <dbReference type="EMBL" id="TXN30111.1"/>
    </source>
</evidence>
<comment type="caution">
    <text evidence="7">The sequence shown here is derived from an EMBL/GenBank/DDBJ whole genome shotgun (WGS) entry which is preliminary data.</text>
</comment>
<feature type="transmembrane region" description="Helical" evidence="6">
    <location>
        <begin position="174"/>
        <end position="191"/>
    </location>
</feature>
<dbReference type="EMBL" id="VRMG01000008">
    <property type="protein sequence ID" value="TXN30111.1"/>
    <property type="molecule type" value="Genomic_DNA"/>
</dbReference>
<evidence type="ECO:0000256" key="6">
    <source>
        <dbReference type="SAM" id="Phobius"/>
    </source>
</evidence>
<evidence type="ECO:0000313" key="8">
    <source>
        <dbReference type="Proteomes" id="UP000321379"/>
    </source>
</evidence>
<keyword evidence="8" id="KW-1185">Reference proteome</keyword>
<keyword evidence="5 6" id="KW-0472">Membrane</keyword>
<organism evidence="7 8">
    <name type="scientific">Lacisediminihabitans profunda</name>
    <dbReference type="NCBI Taxonomy" id="2594790"/>
    <lineage>
        <taxon>Bacteria</taxon>
        <taxon>Bacillati</taxon>
        <taxon>Actinomycetota</taxon>
        <taxon>Actinomycetes</taxon>
        <taxon>Micrococcales</taxon>
        <taxon>Microbacteriaceae</taxon>
        <taxon>Lacisediminihabitans</taxon>
    </lineage>
</organism>
<keyword evidence="2" id="KW-1003">Cell membrane</keyword>
<evidence type="ECO:0000256" key="3">
    <source>
        <dbReference type="ARBA" id="ARBA00022692"/>
    </source>
</evidence>
<dbReference type="InterPro" id="IPR001851">
    <property type="entry name" value="ABC_transp_permease"/>
</dbReference>
<dbReference type="Pfam" id="PF02653">
    <property type="entry name" value="BPD_transp_2"/>
    <property type="match status" value="1"/>
</dbReference>
<comment type="subcellular location">
    <subcellularLocation>
        <location evidence="1">Cell membrane</location>
        <topology evidence="1">Multi-pass membrane protein</topology>
    </subcellularLocation>
</comment>
<name>A0A5C8UQF6_9MICO</name>